<dbReference type="CDD" id="cd16267">
    <property type="entry name" value="HBS1-like_II"/>
    <property type="match status" value="1"/>
</dbReference>
<dbReference type="Pfam" id="PF22594">
    <property type="entry name" value="GTP-eEF1A_C"/>
    <property type="match status" value="1"/>
</dbReference>
<dbReference type="GO" id="GO:0005525">
    <property type="term" value="F:GTP binding"/>
    <property type="evidence" value="ECO:0007669"/>
    <property type="project" value="UniProtKB-KW"/>
</dbReference>
<evidence type="ECO:0000256" key="2">
    <source>
        <dbReference type="ARBA" id="ARBA00007249"/>
    </source>
</evidence>
<gene>
    <name evidence="15" type="ORF">FIBRA_05503</name>
</gene>
<feature type="region of interest" description="Disordered" evidence="13">
    <location>
        <begin position="659"/>
        <end position="722"/>
    </location>
</feature>
<feature type="compositionally biased region" description="Low complexity" evidence="13">
    <location>
        <begin position="452"/>
        <end position="477"/>
    </location>
</feature>
<dbReference type="PROSITE" id="PS51722">
    <property type="entry name" value="G_TR_2"/>
    <property type="match status" value="1"/>
</dbReference>
<evidence type="ECO:0000256" key="10">
    <source>
        <dbReference type="ARBA" id="ARBA00049117"/>
    </source>
</evidence>
<feature type="region of interest" description="Disordered" evidence="13">
    <location>
        <begin position="736"/>
        <end position="792"/>
    </location>
</feature>
<dbReference type="Gene3D" id="2.40.30.10">
    <property type="entry name" value="Translation factors"/>
    <property type="match status" value="2"/>
</dbReference>
<comment type="subcellular location">
    <subcellularLocation>
        <location evidence="1">Cytoplasm</location>
    </subcellularLocation>
</comment>
<evidence type="ECO:0000256" key="1">
    <source>
        <dbReference type="ARBA" id="ARBA00004496"/>
    </source>
</evidence>
<dbReference type="InterPro" id="IPR015033">
    <property type="entry name" value="HBS1-like_N"/>
</dbReference>
<keyword evidence="5" id="KW-0547">Nucleotide-binding</keyword>
<evidence type="ECO:0000256" key="9">
    <source>
        <dbReference type="ARBA" id="ARBA00023134"/>
    </source>
</evidence>
<dbReference type="AlphaFoldDB" id="J4G9L3"/>
<name>J4G9L3_9APHY</name>
<dbReference type="CDD" id="cd01883">
    <property type="entry name" value="EF1_alpha"/>
    <property type="match status" value="1"/>
</dbReference>
<evidence type="ECO:0000256" key="8">
    <source>
        <dbReference type="ARBA" id="ARBA00022917"/>
    </source>
</evidence>
<protein>
    <recommendedName>
        <fullName evidence="12">Elongation factor 1 alpha-like protein</fullName>
    </recommendedName>
</protein>
<dbReference type="SUPFAM" id="SSF50447">
    <property type="entry name" value="Translation proteins"/>
    <property type="match status" value="1"/>
</dbReference>
<keyword evidence="7" id="KW-0810">Translation regulation</keyword>
<feature type="compositionally biased region" description="Low complexity" evidence="13">
    <location>
        <begin position="757"/>
        <end position="775"/>
    </location>
</feature>
<feature type="compositionally biased region" description="Basic and acidic residues" evidence="13">
    <location>
        <begin position="659"/>
        <end position="679"/>
    </location>
</feature>
<evidence type="ECO:0000256" key="5">
    <source>
        <dbReference type="ARBA" id="ARBA00022741"/>
    </source>
</evidence>
<dbReference type="PRINTS" id="PR00315">
    <property type="entry name" value="ELONGATNFCT"/>
</dbReference>
<dbReference type="OrthoDB" id="342024at2759"/>
<dbReference type="InterPro" id="IPR009001">
    <property type="entry name" value="Transl_elong_EF1A/Init_IF2_C"/>
</dbReference>
<sequence length="1280" mass="138142">MSRHRFVRNINVHEELEEDVLSDGGDDELSPEEHEHMMNCLEQIRATIGTAEQSGISDTEIQDTLYYYQYNVERSINWLYEEQGRKNVAKERKVEKPLPPPPLDEEDPGIGYQANQEYFEPPSSGSGRSNIPLIRLAQPQPDEVYEYSEYAPTPSLRTLSTISEKTEQTDDVGTVTPRTQQQELSSLSRTASFASATTDYGREVIARQEADPNDVVPSPSSSALQRLSYHEPAPSLTPSASRTPSSQPSLRSTTAPVPHIESIPDIPSLRTKKSTVQPASEKRSKLSTLASSRSSTRSSLSTRSDASAADTVSDATVYTYPFLRPTSASIMSFDRDSTTSASSMSSHVRRAIQTALELEAVDRAESVEQSRGRLSPPMAFPKKTSSVESPQPLGAVTSPPPPRLADLSQQPGPTSLSQVTKSTTTQSEKFPTSPELPRSTPQLLSPTNPLQSLAPSVPRLPSASPPRSVASPHVSAPELPTIPNVMRMPTSPPSQGRQPTKLAMLAQAKAQQGRWIPKPKKTVDSASEPALILHKSHTQYFDPIANGPTATTAITTSYQSLSSLLTPAQSALPPSIVPPVRNTTEQSIKPTRTGNESKQSKLAMKSKTALKKPELDTSANEAQPVVQHPMFVPQGSRTRASPSAFASLLTDDAPLITLEEKGHSSKGKGVERSGVHVEDLQLATTSEGSKPRRHSHRKRDSVLPSAPELSPTSGFAFDVPSPDDVVFNARRGTSLAPRSLTASSSAPPAKEREKAAKLAQSKQGSPAKAGSSAGKKVAKETPAAPKKAIGASDASQLDLSALNIRPKEEPVQEEPLKAAIALEKVLDEVRTVLQAQEKNEKRALSLVVIGHVDAGKSTLMGRLLYELGRINEKKRLANERGSSKVGKSSFSWAWELDGTAEERERGITMDIALQYLSTPHREITILDAPGHKDFIPNMISGASQADSALLVVDAATGEFEAGFEKGGQTREHLLLVRSLGVSQVVVAVNKLDQVQWEKSRYDEICDTLKPFLLQSGFHSSKTKFVPVGAMAGVNLTARVGTDSEFLNKWYTGPTLVELLDRLDPPSRNISAPLRFPISNVFREAGSGIGVSGRVCGGVAQVGELLRILPGDGTTYIKSISNDDQSLPWVVDGSNVILYLTSVDPVHLSIGSVLCRPSDLISLATVFTARVIIFDIDIPITAGASIELYHYSRDVPASISKLISITDRATGKVIRKSPRVLTKNASAEIQITLRSGSMSGPSAKAYPIPIEPFAMNKDMGRVLIRRGGETIGAGIVLDVLE</sequence>
<feature type="compositionally biased region" description="Polar residues" evidence="13">
    <location>
        <begin position="236"/>
        <end position="255"/>
    </location>
</feature>
<dbReference type="Pfam" id="PF08938">
    <property type="entry name" value="HBS1_N"/>
    <property type="match status" value="1"/>
</dbReference>
<evidence type="ECO:0000256" key="7">
    <source>
        <dbReference type="ARBA" id="ARBA00022845"/>
    </source>
</evidence>
<dbReference type="InterPro" id="IPR009000">
    <property type="entry name" value="Transl_B-barrel_sf"/>
</dbReference>
<feature type="domain" description="Tr-type G" evidence="14">
    <location>
        <begin position="841"/>
        <end position="1067"/>
    </location>
</feature>
<evidence type="ECO:0000259" key="14">
    <source>
        <dbReference type="PROSITE" id="PS51722"/>
    </source>
</evidence>
<dbReference type="SUPFAM" id="SSF50465">
    <property type="entry name" value="EF-Tu/eEF-1alpha/eIF2-gamma C-terminal domain"/>
    <property type="match status" value="1"/>
</dbReference>
<feature type="compositionally biased region" description="Polar residues" evidence="13">
    <location>
        <begin position="176"/>
        <end position="195"/>
    </location>
</feature>
<dbReference type="InterPro" id="IPR054696">
    <property type="entry name" value="GTP-eEF1A_C"/>
</dbReference>
<evidence type="ECO:0000256" key="13">
    <source>
        <dbReference type="SAM" id="MobiDB-lite"/>
    </source>
</evidence>
<dbReference type="SUPFAM" id="SSF52540">
    <property type="entry name" value="P-loop containing nucleoside triphosphate hydrolases"/>
    <property type="match status" value="1"/>
</dbReference>
<evidence type="ECO:0000256" key="6">
    <source>
        <dbReference type="ARBA" id="ARBA00022801"/>
    </source>
</evidence>
<evidence type="ECO:0000256" key="12">
    <source>
        <dbReference type="ARBA" id="ARBA00074866"/>
    </source>
</evidence>
<dbReference type="EMBL" id="HE797112">
    <property type="protein sequence ID" value="CCM03373.1"/>
    <property type="molecule type" value="Genomic_DNA"/>
</dbReference>
<dbReference type="FunFam" id="3.40.50.300:FF:000204">
    <property type="entry name" value="Translation elongation factor Tu"/>
    <property type="match status" value="1"/>
</dbReference>
<comment type="subunit">
    <text evidence="11">Component of the Dom34-Hbs1 complex, also named Pelota-HBS1L complex, composed of dom34 and hbs1.</text>
</comment>
<dbReference type="SUPFAM" id="SSF109732">
    <property type="entry name" value="HBS1-like domain"/>
    <property type="match status" value="1"/>
</dbReference>
<dbReference type="InterPro" id="IPR027417">
    <property type="entry name" value="P-loop_NTPase"/>
</dbReference>
<dbReference type="PANTHER" id="PTHR23115">
    <property type="entry name" value="TRANSLATION FACTOR"/>
    <property type="match status" value="1"/>
</dbReference>
<evidence type="ECO:0000313" key="16">
    <source>
        <dbReference type="Proteomes" id="UP000006352"/>
    </source>
</evidence>
<dbReference type="GO" id="GO:0003924">
    <property type="term" value="F:GTPase activity"/>
    <property type="evidence" value="ECO:0007669"/>
    <property type="project" value="InterPro"/>
</dbReference>
<evidence type="ECO:0000313" key="15">
    <source>
        <dbReference type="EMBL" id="CCM03373.1"/>
    </source>
</evidence>
<dbReference type="InterPro" id="IPR037189">
    <property type="entry name" value="HBS1-like_N_sf"/>
</dbReference>
<keyword evidence="9" id="KW-0342">GTP-binding</keyword>
<keyword evidence="4" id="KW-0597">Phosphoprotein</keyword>
<dbReference type="HOGENOM" id="CLU_007265_3_2_1"/>
<organism evidence="15 16">
    <name type="scientific">Fibroporia radiculosa</name>
    <dbReference type="NCBI Taxonomy" id="599839"/>
    <lineage>
        <taxon>Eukaryota</taxon>
        <taxon>Fungi</taxon>
        <taxon>Dikarya</taxon>
        <taxon>Basidiomycota</taxon>
        <taxon>Agaricomycotina</taxon>
        <taxon>Agaricomycetes</taxon>
        <taxon>Polyporales</taxon>
        <taxon>Fibroporiaceae</taxon>
        <taxon>Fibroporia</taxon>
    </lineage>
</organism>
<evidence type="ECO:0000256" key="3">
    <source>
        <dbReference type="ARBA" id="ARBA00022490"/>
    </source>
</evidence>
<feature type="compositionally biased region" description="Low complexity" evidence="13">
    <location>
        <begin position="286"/>
        <end position="310"/>
    </location>
</feature>
<dbReference type="RefSeq" id="XP_012182656.1">
    <property type="nucleotide sequence ID" value="XM_012327266.1"/>
</dbReference>
<evidence type="ECO:0000256" key="11">
    <source>
        <dbReference type="ARBA" id="ARBA00063537"/>
    </source>
</evidence>
<keyword evidence="6" id="KW-0378">Hydrolase</keyword>
<keyword evidence="16" id="KW-1185">Reference proteome</keyword>
<dbReference type="InParanoid" id="J4G9L3"/>
<keyword evidence="3" id="KW-0963">Cytoplasm</keyword>
<dbReference type="GeneID" id="24098284"/>
<feature type="region of interest" description="Disordered" evidence="13">
    <location>
        <begin position="231"/>
        <end position="310"/>
    </location>
</feature>
<evidence type="ECO:0000256" key="4">
    <source>
        <dbReference type="ARBA" id="ARBA00022553"/>
    </source>
</evidence>
<dbReference type="Pfam" id="PF00009">
    <property type="entry name" value="GTP_EFTU"/>
    <property type="match status" value="1"/>
</dbReference>
<feature type="region of interest" description="Disordered" evidence="13">
    <location>
        <begin position="572"/>
        <end position="628"/>
    </location>
</feature>
<keyword evidence="8" id="KW-0648">Protein biosynthesis</keyword>
<dbReference type="Gene3D" id="3.40.50.300">
    <property type="entry name" value="P-loop containing nucleotide triphosphate hydrolases"/>
    <property type="match status" value="1"/>
</dbReference>
<feature type="compositionally biased region" description="Polar residues" evidence="13">
    <location>
        <begin position="407"/>
        <end position="430"/>
    </location>
</feature>
<comment type="similarity">
    <text evidence="2">Belongs to the TRAFAC class translation factor GTPase superfamily. Classic translation factor GTPase family. EF-Tu/EF-1A subfamily.</text>
</comment>
<accession>J4G9L3</accession>
<dbReference type="GO" id="GO:0005829">
    <property type="term" value="C:cytosol"/>
    <property type="evidence" value="ECO:0007669"/>
    <property type="project" value="GOC"/>
</dbReference>
<dbReference type="InterPro" id="IPR000795">
    <property type="entry name" value="T_Tr_GTP-bd_dom"/>
</dbReference>
<feature type="compositionally biased region" description="Polar residues" evidence="13">
    <location>
        <begin position="439"/>
        <end position="451"/>
    </location>
</feature>
<dbReference type="STRING" id="599839.J4G9L3"/>
<feature type="compositionally biased region" description="Polar residues" evidence="13">
    <location>
        <begin position="581"/>
        <end position="597"/>
    </location>
</feature>
<feature type="region of interest" description="Disordered" evidence="13">
    <location>
        <begin position="159"/>
        <end position="195"/>
    </location>
</feature>
<proteinExistence type="inferred from homology"/>
<dbReference type="Proteomes" id="UP000006352">
    <property type="component" value="Unassembled WGS sequence"/>
</dbReference>
<dbReference type="FunFam" id="2.40.30.10:FF:000020">
    <property type="entry name" value="Translation elongation factor EF-1"/>
    <property type="match status" value="1"/>
</dbReference>
<dbReference type="GO" id="GO:0002184">
    <property type="term" value="P:cytoplasmic translational termination"/>
    <property type="evidence" value="ECO:0007669"/>
    <property type="project" value="UniProtKB-ARBA"/>
</dbReference>
<feature type="region of interest" description="Disordered" evidence="13">
    <location>
        <begin position="363"/>
        <end position="500"/>
    </location>
</feature>
<comment type="catalytic activity">
    <reaction evidence="10">
        <text>GTP + H2O = GDP + phosphate + H(+)</text>
        <dbReference type="Rhea" id="RHEA:19669"/>
        <dbReference type="ChEBI" id="CHEBI:15377"/>
        <dbReference type="ChEBI" id="CHEBI:15378"/>
        <dbReference type="ChEBI" id="CHEBI:37565"/>
        <dbReference type="ChEBI" id="CHEBI:43474"/>
        <dbReference type="ChEBI" id="CHEBI:58189"/>
    </reaction>
    <physiologicalReaction direction="left-to-right" evidence="10">
        <dbReference type="Rhea" id="RHEA:19670"/>
    </physiologicalReaction>
</comment>
<dbReference type="GO" id="GO:0006417">
    <property type="term" value="P:regulation of translation"/>
    <property type="evidence" value="ECO:0007669"/>
    <property type="project" value="UniProtKB-KW"/>
</dbReference>
<dbReference type="GO" id="GO:1990533">
    <property type="term" value="C:Dom34-Hbs1 complex"/>
    <property type="evidence" value="ECO:0007669"/>
    <property type="project" value="UniProtKB-ARBA"/>
</dbReference>
<reference evidence="15 16" key="1">
    <citation type="journal article" date="2012" name="Appl. Environ. Microbiol.">
        <title>Short-read sequencing for genomic analysis of the brown rot fungus Fibroporia radiculosa.</title>
        <authorList>
            <person name="Tang J.D."/>
            <person name="Perkins A.D."/>
            <person name="Sonstegard T.S."/>
            <person name="Schroeder S.G."/>
            <person name="Burgess S.C."/>
            <person name="Diehl S.V."/>
        </authorList>
    </citation>
    <scope>NUCLEOTIDE SEQUENCE [LARGE SCALE GENOMIC DNA]</scope>
    <source>
        <strain evidence="15 16">TFFH 294</strain>
    </source>
</reference>
<dbReference type="InterPro" id="IPR050100">
    <property type="entry name" value="TRAFAC_GTPase_members"/>
</dbReference>
<dbReference type="CDD" id="cd04093">
    <property type="entry name" value="HBS1_C_III"/>
    <property type="match status" value="1"/>
</dbReference>